<keyword evidence="9" id="KW-1133">Transmembrane helix</keyword>
<dbReference type="EMBL" id="ML002725">
    <property type="protein sequence ID" value="RKP36070.1"/>
    <property type="molecule type" value="Genomic_DNA"/>
</dbReference>
<dbReference type="SUPFAM" id="SSF50998">
    <property type="entry name" value="Quinoprotein alcohol dehydrogenase-like"/>
    <property type="match status" value="1"/>
</dbReference>
<dbReference type="GO" id="GO:0005789">
    <property type="term" value="C:endoplasmic reticulum membrane"/>
    <property type="evidence" value="ECO:0007669"/>
    <property type="project" value="UniProtKB-SubCell"/>
</dbReference>
<evidence type="ECO:0000313" key="12">
    <source>
        <dbReference type="Proteomes" id="UP000268162"/>
    </source>
</evidence>
<feature type="non-terminal residue" evidence="11">
    <location>
        <position position="1"/>
    </location>
</feature>
<dbReference type="Gene3D" id="2.130.10.10">
    <property type="entry name" value="YVTN repeat-like/Quinoprotein amine dehydrogenase"/>
    <property type="match status" value="1"/>
</dbReference>
<keyword evidence="5" id="KW-0677">Repeat</keyword>
<keyword evidence="2" id="KW-0813">Transport</keyword>
<dbReference type="AlphaFoldDB" id="A0A4P9ZU17"/>
<dbReference type="GO" id="GO:0015031">
    <property type="term" value="P:protein transport"/>
    <property type="evidence" value="ECO:0007669"/>
    <property type="project" value="UniProtKB-KW"/>
</dbReference>
<dbReference type="GO" id="GO:0003400">
    <property type="term" value="P:regulation of COPII vesicle coating"/>
    <property type="evidence" value="ECO:0007669"/>
    <property type="project" value="TreeGrafter"/>
</dbReference>
<dbReference type="InterPro" id="IPR011047">
    <property type="entry name" value="Quinoprotein_ADH-like_sf"/>
</dbReference>
<evidence type="ECO:0000256" key="7">
    <source>
        <dbReference type="ARBA" id="ARBA00022892"/>
    </source>
</evidence>
<organism evidence="11 12">
    <name type="scientific">Dimargaris cristalligena</name>
    <dbReference type="NCBI Taxonomy" id="215637"/>
    <lineage>
        <taxon>Eukaryota</taxon>
        <taxon>Fungi</taxon>
        <taxon>Fungi incertae sedis</taxon>
        <taxon>Zoopagomycota</taxon>
        <taxon>Kickxellomycotina</taxon>
        <taxon>Dimargaritomycetes</taxon>
        <taxon>Dimargaritales</taxon>
        <taxon>Dimargaritaceae</taxon>
        <taxon>Dimargaris</taxon>
    </lineage>
</organism>
<dbReference type="InterPro" id="IPR015943">
    <property type="entry name" value="WD40/YVTN_repeat-like_dom_sf"/>
</dbReference>
<evidence type="ECO:0000256" key="2">
    <source>
        <dbReference type="ARBA" id="ARBA00022448"/>
    </source>
</evidence>
<name>A0A4P9ZU17_9FUNG</name>
<dbReference type="GO" id="GO:0005085">
    <property type="term" value="F:guanyl-nucleotide exchange factor activity"/>
    <property type="evidence" value="ECO:0007669"/>
    <property type="project" value="InterPro"/>
</dbReference>
<keyword evidence="10" id="KW-0472">Membrane</keyword>
<dbReference type="InterPro" id="IPR001680">
    <property type="entry name" value="WD40_rpt"/>
</dbReference>
<feature type="non-terminal residue" evidence="11">
    <location>
        <position position="338"/>
    </location>
</feature>
<keyword evidence="4" id="KW-0812">Transmembrane</keyword>
<evidence type="ECO:0000256" key="9">
    <source>
        <dbReference type="ARBA" id="ARBA00022989"/>
    </source>
</evidence>
<keyword evidence="6" id="KW-0256">Endoplasmic reticulum</keyword>
<dbReference type="GO" id="GO:0006888">
    <property type="term" value="P:endoplasmic reticulum to Golgi vesicle-mediated transport"/>
    <property type="evidence" value="ECO:0007669"/>
    <property type="project" value="TreeGrafter"/>
</dbReference>
<dbReference type="PANTHER" id="PTHR23284">
    <property type="entry name" value="PROLACTIN REGULATORY ELEMENT BINDING PROTEIN"/>
    <property type="match status" value="1"/>
</dbReference>
<accession>A0A4P9ZU17</accession>
<dbReference type="STRING" id="215637.A0A4P9ZU17"/>
<evidence type="ECO:0000256" key="10">
    <source>
        <dbReference type="ARBA" id="ARBA00023136"/>
    </source>
</evidence>
<dbReference type="Proteomes" id="UP000268162">
    <property type="component" value="Unassembled WGS sequence"/>
</dbReference>
<reference evidence="12" key="1">
    <citation type="journal article" date="2018" name="Nat. Microbiol.">
        <title>Leveraging single-cell genomics to expand the fungal tree of life.</title>
        <authorList>
            <person name="Ahrendt S.R."/>
            <person name="Quandt C.A."/>
            <person name="Ciobanu D."/>
            <person name="Clum A."/>
            <person name="Salamov A."/>
            <person name="Andreopoulos B."/>
            <person name="Cheng J.F."/>
            <person name="Woyke T."/>
            <person name="Pelin A."/>
            <person name="Henrissat B."/>
            <person name="Reynolds N.K."/>
            <person name="Benny G.L."/>
            <person name="Smith M.E."/>
            <person name="James T.Y."/>
            <person name="Grigoriev I.V."/>
        </authorList>
    </citation>
    <scope>NUCLEOTIDE SEQUENCE [LARGE SCALE GENOMIC DNA]</scope>
    <source>
        <strain evidence="12">RSA 468</strain>
    </source>
</reference>
<keyword evidence="8" id="KW-0653">Protein transport</keyword>
<evidence type="ECO:0000256" key="8">
    <source>
        <dbReference type="ARBA" id="ARBA00022927"/>
    </source>
</evidence>
<sequence length="338" mass="36406">FLFEVGIPINCVAAVGSDPTLFVVGGGGGPSRSGVANKILINRIDSSTQSVTTVATYSFEPLEDAPTSIAAHPSRPVIACGANNNNDIVKAGDNRSARILEYSLNQDPPQLELIHSRSVMDSRTMNDYQKVTVFSPKGDHILTGGSEGSINLLAYPSLDPVFPTLKSESGEIMSADFSQSGGQFAIVTPKDVSVFSTRTGKGVQHIECPVYKNKSECRFRSCLYGRGPTEHFFYTIVNTLNRDRSLIAKWNTNTWETESFRSVSRFPIIAVAMHPSGNYLAVATTENAVYVLDAHSFQTMAKSADVHGFAITSLAFTSDGAHLVTGSIDTNCCIIPIP</sequence>
<evidence type="ECO:0000256" key="5">
    <source>
        <dbReference type="ARBA" id="ARBA00022737"/>
    </source>
</evidence>
<dbReference type="Pfam" id="PF00400">
    <property type="entry name" value="WD40"/>
    <property type="match status" value="1"/>
</dbReference>
<protein>
    <submittedName>
        <fullName evidence="11">Quinon protein alcohol dehydrogenase-like superfamily</fullName>
    </submittedName>
</protein>
<evidence type="ECO:0000256" key="3">
    <source>
        <dbReference type="ARBA" id="ARBA00022574"/>
    </source>
</evidence>
<evidence type="ECO:0000313" key="11">
    <source>
        <dbReference type="EMBL" id="RKP36070.1"/>
    </source>
</evidence>
<evidence type="ECO:0000256" key="4">
    <source>
        <dbReference type="ARBA" id="ARBA00022692"/>
    </source>
</evidence>
<keyword evidence="3" id="KW-0853">WD repeat</keyword>
<comment type="subcellular location">
    <subcellularLocation>
        <location evidence="1">Endoplasmic reticulum membrane</location>
        <topology evidence="1">Single-pass membrane protein</topology>
    </subcellularLocation>
</comment>
<evidence type="ECO:0000256" key="6">
    <source>
        <dbReference type="ARBA" id="ARBA00022824"/>
    </source>
</evidence>
<dbReference type="PANTHER" id="PTHR23284:SF0">
    <property type="entry name" value="PROLACTIN REGULATORY ELEMENT-BINDING PROTEIN"/>
    <property type="match status" value="1"/>
</dbReference>
<proteinExistence type="predicted"/>
<evidence type="ECO:0000256" key="1">
    <source>
        <dbReference type="ARBA" id="ARBA00004389"/>
    </source>
</evidence>
<keyword evidence="7" id="KW-0931">ER-Golgi transport</keyword>
<gene>
    <name evidence="11" type="ORF">BJ085DRAFT_13105</name>
</gene>
<dbReference type="SMART" id="SM00320">
    <property type="entry name" value="WD40"/>
    <property type="match status" value="4"/>
</dbReference>
<keyword evidence="12" id="KW-1185">Reference proteome</keyword>
<dbReference type="InterPro" id="IPR045260">
    <property type="entry name" value="Sec12-like"/>
</dbReference>